<protein>
    <submittedName>
        <fullName evidence="1">Uncharacterized protein</fullName>
    </submittedName>
</protein>
<organism evidence="1">
    <name type="scientific">Arundo donax</name>
    <name type="common">Giant reed</name>
    <name type="synonym">Donax arundinaceus</name>
    <dbReference type="NCBI Taxonomy" id="35708"/>
    <lineage>
        <taxon>Eukaryota</taxon>
        <taxon>Viridiplantae</taxon>
        <taxon>Streptophyta</taxon>
        <taxon>Embryophyta</taxon>
        <taxon>Tracheophyta</taxon>
        <taxon>Spermatophyta</taxon>
        <taxon>Magnoliopsida</taxon>
        <taxon>Liliopsida</taxon>
        <taxon>Poales</taxon>
        <taxon>Poaceae</taxon>
        <taxon>PACMAD clade</taxon>
        <taxon>Arundinoideae</taxon>
        <taxon>Arundineae</taxon>
        <taxon>Arundo</taxon>
    </lineage>
</organism>
<reference evidence="1" key="2">
    <citation type="journal article" date="2015" name="Data Brief">
        <title>Shoot transcriptome of the giant reed, Arundo donax.</title>
        <authorList>
            <person name="Barrero R.A."/>
            <person name="Guerrero F.D."/>
            <person name="Moolhuijzen P."/>
            <person name="Goolsby J.A."/>
            <person name="Tidwell J."/>
            <person name="Bellgard S.E."/>
            <person name="Bellgard M.I."/>
        </authorList>
    </citation>
    <scope>NUCLEOTIDE SEQUENCE</scope>
    <source>
        <tissue evidence="1">Shoot tissue taken approximately 20 cm above the soil surface</tissue>
    </source>
</reference>
<dbReference type="EMBL" id="GBRH01179843">
    <property type="protein sequence ID" value="JAE18053.1"/>
    <property type="molecule type" value="Transcribed_RNA"/>
</dbReference>
<sequence>MDSVLFGMLLDLLPCSRHHRNTASPLLPGYGPPPLPAQEMRRIELGTPIEVYKITTGAIWNPLQRKSDSQTKEMRWTIPSLSFPNLLYVFLYHIT</sequence>
<reference evidence="1" key="1">
    <citation type="submission" date="2014-09" db="EMBL/GenBank/DDBJ databases">
        <authorList>
            <person name="Magalhaes I.L.F."/>
            <person name="Oliveira U."/>
            <person name="Santos F.R."/>
            <person name="Vidigal T.H.D.A."/>
            <person name="Brescovit A.D."/>
            <person name="Santos A.J."/>
        </authorList>
    </citation>
    <scope>NUCLEOTIDE SEQUENCE</scope>
    <source>
        <tissue evidence="1">Shoot tissue taken approximately 20 cm above the soil surface</tissue>
    </source>
</reference>
<accession>A0A0A9GBL4</accession>
<evidence type="ECO:0000313" key="1">
    <source>
        <dbReference type="EMBL" id="JAE18053.1"/>
    </source>
</evidence>
<name>A0A0A9GBL4_ARUDO</name>
<proteinExistence type="predicted"/>
<dbReference type="AlphaFoldDB" id="A0A0A9GBL4"/>